<accession>A0AAJ1U8N9</accession>
<dbReference type="EMBL" id="JANFFA010000003">
    <property type="protein sequence ID" value="MDQ2094994.1"/>
    <property type="molecule type" value="Genomic_DNA"/>
</dbReference>
<dbReference type="PROSITE" id="PS51257">
    <property type="entry name" value="PROKAR_LIPOPROTEIN"/>
    <property type="match status" value="1"/>
</dbReference>
<sequence>MRFSIVPMGLAALLALAACDPTIPDSGVPDPGAGVGFGDYAEYQKRQVARDAALQGQSVPAPSAVSGQPLSAVSDGTAGSDVAADTAAVLAATRTNSGDAPLDASPSNPPPVQLNNPGISDENDFATVSAERSRQDDAARQAALKQNYTQIQPTALPSRAGAAGPNIVAYALASSNGVGQSIYKRSNFNAQARYQKNCAKYASPDLAQEAFLASGGPQKDKQGLDPDGDGFACAWDPAPFRKVKQ</sequence>
<gene>
    <name evidence="3" type="ORF">NOI20_12805</name>
</gene>
<evidence type="ECO:0000256" key="2">
    <source>
        <dbReference type="SAM" id="SignalP"/>
    </source>
</evidence>
<protein>
    <recommendedName>
        <fullName evidence="5">Excalibur calcium-binding domain-containing protein</fullName>
    </recommendedName>
</protein>
<feature type="region of interest" description="Disordered" evidence="1">
    <location>
        <begin position="96"/>
        <end position="123"/>
    </location>
</feature>
<evidence type="ECO:0000313" key="3">
    <source>
        <dbReference type="EMBL" id="MDQ2094994.1"/>
    </source>
</evidence>
<dbReference type="RefSeq" id="WP_317626598.1">
    <property type="nucleotide sequence ID" value="NZ_JANFFA010000003.1"/>
</dbReference>
<comment type="caution">
    <text evidence="3">The sequence shown here is derived from an EMBL/GenBank/DDBJ whole genome shotgun (WGS) entry which is preliminary data.</text>
</comment>
<evidence type="ECO:0008006" key="5">
    <source>
        <dbReference type="Google" id="ProtNLM"/>
    </source>
</evidence>
<keyword evidence="2" id="KW-0732">Signal</keyword>
<evidence type="ECO:0000256" key="1">
    <source>
        <dbReference type="SAM" id="MobiDB-lite"/>
    </source>
</evidence>
<feature type="chain" id="PRO_5042481828" description="Excalibur calcium-binding domain-containing protein" evidence="2">
    <location>
        <begin position="18"/>
        <end position="245"/>
    </location>
</feature>
<evidence type="ECO:0000313" key="4">
    <source>
        <dbReference type="Proteomes" id="UP001227162"/>
    </source>
</evidence>
<feature type="region of interest" description="Disordered" evidence="1">
    <location>
        <begin position="212"/>
        <end position="245"/>
    </location>
</feature>
<feature type="signal peptide" evidence="2">
    <location>
        <begin position="1"/>
        <end position="17"/>
    </location>
</feature>
<proteinExistence type="predicted"/>
<feature type="region of interest" description="Disordered" evidence="1">
    <location>
        <begin position="51"/>
        <end position="78"/>
    </location>
</feature>
<dbReference type="AlphaFoldDB" id="A0AAJ1U8N9"/>
<organism evidence="3 4">
    <name type="scientific">Rhodalgimonas zhirmunskyi</name>
    <dbReference type="NCBI Taxonomy" id="2964767"/>
    <lineage>
        <taxon>Bacteria</taxon>
        <taxon>Pseudomonadati</taxon>
        <taxon>Pseudomonadota</taxon>
        <taxon>Alphaproteobacteria</taxon>
        <taxon>Rhodobacterales</taxon>
        <taxon>Roseobacteraceae</taxon>
        <taxon>Rhodalgimonas</taxon>
    </lineage>
</organism>
<reference evidence="3" key="1">
    <citation type="submission" date="2022-07" db="EMBL/GenBank/DDBJ databases">
        <authorList>
            <person name="Otstavnykh N."/>
            <person name="Isaeva M."/>
            <person name="Bystritskaya E."/>
        </authorList>
    </citation>
    <scope>NUCLEOTIDE SEQUENCE</scope>
    <source>
        <strain evidence="3">10Alg 79</strain>
    </source>
</reference>
<dbReference type="Proteomes" id="UP001227162">
    <property type="component" value="Unassembled WGS sequence"/>
</dbReference>
<reference evidence="3" key="2">
    <citation type="submission" date="2023-04" db="EMBL/GenBank/DDBJ databases">
        <title>'Rhodoalgimonas zhirmunskyi' gen. nov., isolated from a red alga.</title>
        <authorList>
            <person name="Nedashkovskaya O.I."/>
            <person name="Otstavnykh N.Y."/>
            <person name="Bystritskaya E.P."/>
            <person name="Balabanova L.A."/>
            <person name="Isaeva M.P."/>
        </authorList>
    </citation>
    <scope>NUCLEOTIDE SEQUENCE</scope>
    <source>
        <strain evidence="3">10Alg 79</strain>
    </source>
</reference>
<name>A0AAJ1U8N9_9RHOB</name>
<keyword evidence="4" id="KW-1185">Reference proteome</keyword>
<feature type="compositionally biased region" description="Polar residues" evidence="1">
    <location>
        <begin position="55"/>
        <end position="71"/>
    </location>
</feature>